<dbReference type="WBParaSite" id="maker-uti_cns_0012466-snap-gene-0.3-mRNA-1">
    <property type="protein sequence ID" value="maker-uti_cns_0012466-snap-gene-0.3-mRNA-1"/>
    <property type="gene ID" value="maker-uti_cns_0012466-snap-gene-0.3"/>
</dbReference>
<dbReference type="Proteomes" id="UP000095280">
    <property type="component" value="Unplaced"/>
</dbReference>
<accession>A0A1I8IGF8</accession>
<name>A0A1I8IGF8_9PLAT</name>
<evidence type="ECO:0000313" key="2">
    <source>
        <dbReference type="WBParaSite" id="maker-uti_cns_0012466-snap-gene-0.3-mRNA-1"/>
    </source>
</evidence>
<proteinExistence type="predicted"/>
<dbReference type="AlphaFoldDB" id="A0A1I8IGF8"/>
<keyword evidence="1" id="KW-1185">Reference proteome</keyword>
<reference evidence="2" key="1">
    <citation type="submission" date="2016-11" db="UniProtKB">
        <authorList>
            <consortium name="WormBaseParasite"/>
        </authorList>
    </citation>
    <scope>IDENTIFICATION</scope>
</reference>
<sequence length="41" mass="4574">MPRRILRLTGVAAILRNNRIRTAALAAKQATASEWQREGGR</sequence>
<evidence type="ECO:0000313" key="1">
    <source>
        <dbReference type="Proteomes" id="UP000095280"/>
    </source>
</evidence>
<organism evidence="1 2">
    <name type="scientific">Macrostomum lignano</name>
    <dbReference type="NCBI Taxonomy" id="282301"/>
    <lineage>
        <taxon>Eukaryota</taxon>
        <taxon>Metazoa</taxon>
        <taxon>Spiralia</taxon>
        <taxon>Lophotrochozoa</taxon>
        <taxon>Platyhelminthes</taxon>
        <taxon>Rhabditophora</taxon>
        <taxon>Macrostomorpha</taxon>
        <taxon>Macrostomida</taxon>
        <taxon>Macrostomidae</taxon>
        <taxon>Macrostomum</taxon>
    </lineage>
</organism>
<protein>
    <submittedName>
        <fullName evidence="2">Phage tail protein</fullName>
    </submittedName>
</protein>